<dbReference type="Pfam" id="PF00528">
    <property type="entry name" value="BPD_transp_1"/>
    <property type="match status" value="1"/>
</dbReference>
<evidence type="ECO:0000256" key="3">
    <source>
        <dbReference type="ARBA" id="ARBA00022475"/>
    </source>
</evidence>
<feature type="transmembrane region" description="Helical" evidence="7">
    <location>
        <begin position="79"/>
        <end position="101"/>
    </location>
</feature>
<dbReference type="GO" id="GO:0005886">
    <property type="term" value="C:plasma membrane"/>
    <property type="evidence" value="ECO:0007669"/>
    <property type="project" value="UniProtKB-SubCell"/>
</dbReference>
<keyword evidence="2 7" id="KW-0813">Transport</keyword>
<evidence type="ECO:0000256" key="4">
    <source>
        <dbReference type="ARBA" id="ARBA00022692"/>
    </source>
</evidence>
<feature type="transmembrane region" description="Helical" evidence="7">
    <location>
        <begin position="113"/>
        <end position="132"/>
    </location>
</feature>
<dbReference type="SUPFAM" id="SSF161098">
    <property type="entry name" value="MetI-like"/>
    <property type="match status" value="1"/>
</dbReference>
<keyword evidence="5 7" id="KW-1133">Transmembrane helix</keyword>
<comment type="similarity">
    <text evidence="7">Belongs to the binding-protein-dependent transport system permease family.</text>
</comment>
<dbReference type="EMBL" id="AP023368">
    <property type="protein sequence ID" value="BCK00305.1"/>
    <property type="molecule type" value="Genomic_DNA"/>
</dbReference>
<organism evidence="9 10">
    <name type="scientific">Anaerocolumna chitinilytica</name>
    <dbReference type="NCBI Taxonomy" id="1727145"/>
    <lineage>
        <taxon>Bacteria</taxon>
        <taxon>Bacillati</taxon>
        <taxon>Bacillota</taxon>
        <taxon>Clostridia</taxon>
        <taxon>Lachnospirales</taxon>
        <taxon>Lachnospiraceae</taxon>
        <taxon>Anaerocolumna</taxon>
    </lineage>
</organism>
<reference evidence="9 10" key="2">
    <citation type="submission" date="2020-08" db="EMBL/GenBank/DDBJ databases">
        <authorList>
            <person name="Ueki A."/>
            <person name="Tonouchi A."/>
        </authorList>
    </citation>
    <scope>NUCLEOTIDE SEQUENCE [LARGE SCALE GENOMIC DNA]</scope>
    <source>
        <strain evidence="9 10">CTTW</strain>
    </source>
</reference>
<comment type="subcellular location">
    <subcellularLocation>
        <location evidence="1 7">Cell membrane</location>
        <topology evidence="1 7">Multi-pass membrane protein</topology>
    </subcellularLocation>
</comment>
<evidence type="ECO:0000256" key="7">
    <source>
        <dbReference type="RuleBase" id="RU363032"/>
    </source>
</evidence>
<keyword evidence="4 7" id="KW-0812">Transmembrane</keyword>
<feature type="transmembrane region" description="Helical" evidence="7">
    <location>
        <begin position="144"/>
        <end position="165"/>
    </location>
</feature>
<dbReference type="Gene3D" id="1.10.3720.10">
    <property type="entry name" value="MetI-like"/>
    <property type="match status" value="1"/>
</dbReference>
<keyword evidence="6 7" id="KW-0472">Membrane</keyword>
<sequence length="299" mass="33299">MGVNMKKSKLTIGKVLVYLFVILFSLACLYPFLMVIGGSLTTDAEAAAYGFSIIPKNPTLAAYKMLFANKSTILNGYKITLFVTIVGTAVSVIVNAMMGYVLSRKALRFRSFINLYVLLTMLFNGGMVPWYIVCTKYLHLKNNIWALIVPSLVSAWYIFLIRNYFTSVPDEMWESAKLDGAGEFIIFRKIYLALAKPVIATVVLFSALGFWNDWWLGLMLIDSSEKQPLQMLLRTIVANIQFLQTMGNKSAEAQALLASVPSDGVKMAMVIITTGPILLLYPFLQKYFIKGIMVGAVKG</sequence>
<evidence type="ECO:0000313" key="10">
    <source>
        <dbReference type="Proteomes" id="UP000515703"/>
    </source>
</evidence>
<dbReference type="PROSITE" id="PS50928">
    <property type="entry name" value="ABC_TM1"/>
    <property type="match status" value="1"/>
</dbReference>
<dbReference type="PROSITE" id="PS51257">
    <property type="entry name" value="PROKAR_LIPOPROTEIN"/>
    <property type="match status" value="1"/>
</dbReference>
<dbReference type="CDD" id="cd06261">
    <property type="entry name" value="TM_PBP2"/>
    <property type="match status" value="1"/>
</dbReference>
<evidence type="ECO:0000256" key="6">
    <source>
        <dbReference type="ARBA" id="ARBA00023136"/>
    </source>
</evidence>
<evidence type="ECO:0000256" key="1">
    <source>
        <dbReference type="ARBA" id="ARBA00004651"/>
    </source>
</evidence>
<keyword evidence="3" id="KW-1003">Cell membrane</keyword>
<evidence type="ECO:0000313" key="9">
    <source>
        <dbReference type="EMBL" id="BCK00305.1"/>
    </source>
</evidence>
<gene>
    <name evidence="9" type="ORF">bsdcttw_33450</name>
</gene>
<feature type="transmembrane region" description="Helical" evidence="7">
    <location>
        <begin position="12"/>
        <end position="33"/>
    </location>
</feature>
<feature type="transmembrane region" description="Helical" evidence="7">
    <location>
        <begin position="190"/>
        <end position="211"/>
    </location>
</feature>
<feature type="domain" description="ABC transmembrane type-1" evidence="8">
    <location>
        <begin position="77"/>
        <end position="269"/>
    </location>
</feature>
<proteinExistence type="inferred from homology"/>
<reference evidence="9 10" key="1">
    <citation type="submission" date="2020-08" db="EMBL/GenBank/DDBJ databases">
        <title>Draft genome sequencing of an Anaerocolumna strain isolated from anoxic soil subjected to BSD treatment.</title>
        <authorList>
            <person name="Uek A."/>
            <person name="Tonouchi A."/>
        </authorList>
    </citation>
    <scope>NUCLEOTIDE SEQUENCE [LARGE SCALE GENOMIC DNA]</scope>
    <source>
        <strain evidence="9 10">CTTW</strain>
    </source>
</reference>
<dbReference type="PANTHER" id="PTHR43744">
    <property type="entry name" value="ABC TRANSPORTER PERMEASE PROTEIN MG189-RELATED-RELATED"/>
    <property type="match status" value="1"/>
</dbReference>
<dbReference type="PANTHER" id="PTHR43744:SF9">
    <property type="entry name" value="POLYGALACTURONAN_RHAMNOGALACTURONAN TRANSPORT SYSTEM PERMEASE PROTEIN YTCP"/>
    <property type="match status" value="1"/>
</dbReference>
<evidence type="ECO:0000256" key="2">
    <source>
        <dbReference type="ARBA" id="ARBA00022448"/>
    </source>
</evidence>
<dbReference type="Proteomes" id="UP000515703">
    <property type="component" value="Chromosome"/>
</dbReference>
<evidence type="ECO:0000256" key="5">
    <source>
        <dbReference type="ARBA" id="ARBA00022989"/>
    </source>
</evidence>
<protein>
    <submittedName>
        <fullName evidence="9">ABC transporter permease</fullName>
    </submittedName>
</protein>
<accession>A0A7I8DSN0</accession>
<name>A0A7I8DSN0_9FIRM</name>
<dbReference type="InterPro" id="IPR035906">
    <property type="entry name" value="MetI-like_sf"/>
</dbReference>
<keyword evidence="10" id="KW-1185">Reference proteome</keyword>
<dbReference type="GO" id="GO:0055085">
    <property type="term" value="P:transmembrane transport"/>
    <property type="evidence" value="ECO:0007669"/>
    <property type="project" value="InterPro"/>
</dbReference>
<dbReference type="KEGG" id="acht:bsdcttw_33450"/>
<dbReference type="InterPro" id="IPR000515">
    <property type="entry name" value="MetI-like"/>
</dbReference>
<evidence type="ECO:0000259" key="8">
    <source>
        <dbReference type="PROSITE" id="PS50928"/>
    </source>
</evidence>
<dbReference type="AlphaFoldDB" id="A0A7I8DSN0"/>
<feature type="transmembrane region" description="Helical" evidence="7">
    <location>
        <begin position="267"/>
        <end position="284"/>
    </location>
</feature>